<dbReference type="Gene3D" id="1.10.1200.10">
    <property type="entry name" value="ACP-like"/>
    <property type="match status" value="1"/>
</dbReference>
<comment type="caution">
    <text evidence="4">The sequence shown here is derived from an EMBL/GenBank/DDBJ whole genome shotgun (WGS) entry which is preliminary data.</text>
</comment>
<organism evidence="4 5">
    <name type="scientific">Cognatilysobacter xinjiangensis</name>
    <dbReference type="NCBI Taxonomy" id="546892"/>
    <lineage>
        <taxon>Bacteria</taxon>
        <taxon>Pseudomonadati</taxon>
        <taxon>Pseudomonadota</taxon>
        <taxon>Gammaproteobacteria</taxon>
        <taxon>Lysobacterales</taxon>
        <taxon>Lysobacteraceae</taxon>
        <taxon>Cognatilysobacter</taxon>
    </lineage>
</organism>
<dbReference type="InterPro" id="IPR036736">
    <property type="entry name" value="ACP-like_sf"/>
</dbReference>
<evidence type="ECO:0000256" key="1">
    <source>
        <dbReference type="ARBA" id="ARBA00022450"/>
    </source>
</evidence>
<evidence type="ECO:0000259" key="3">
    <source>
        <dbReference type="PROSITE" id="PS50075"/>
    </source>
</evidence>
<dbReference type="InterPro" id="IPR009081">
    <property type="entry name" value="PP-bd_ACP"/>
</dbReference>
<dbReference type="PROSITE" id="PS50075">
    <property type="entry name" value="CARRIER"/>
    <property type="match status" value="1"/>
</dbReference>
<reference evidence="5" key="1">
    <citation type="journal article" date="2019" name="Int. J. Syst. Evol. Microbiol.">
        <title>The Global Catalogue of Microorganisms (GCM) 10K type strain sequencing project: providing services to taxonomists for standard genome sequencing and annotation.</title>
        <authorList>
            <consortium name="The Broad Institute Genomics Platform"/>
            <consortium name="The Broad Institute Genome Sequencing Center for Infectious Disease"/>
            <person name="Wu L."/>
            <person name="Ma J."/>
        </authorList>
    </citation>
    <scope>NUCLEOTIDE SEQUENCE [LARGE SCALE GENOMIC DNA]</scope>
    <source>
        <strain evidence="5">KCTC 22558</strain>
    </source>
</reference>
<dbReference type="Pfam" id="PF00550">
    <property type="entry name" value="PP-binding"/>
    <property type="match status" value="1"/>
</dbReference>
<name>A0ABQ3BTW3_9GAMM</name>
<protein>
    <recommendedName>
        <fullName evidence="3">Carrier domain-containing protein</fullName>
    </recommendedName>
</protein>
<accession>A0ABQ3BTW3</accession>
<keyword evidence="2" id="KW-0597">Phosphoprotein</keyword>
<dbReference type="EMBL" id="BMXY01000001">
    <property type="protein sequence ID" value="GGZ57614.1"/>
    <property type="molecule type" value="Genomic_DNA"/>
</dbReference>
<evidence type="ECO:0000256" key="2">
    <source>
        <dbReference type="ARBA" id="ARBA00022553"/>
    </source>
</evidence>
<gene>
    <name evidence="4" type="ORF">GCM10008101_09010</name>
</gene>
<dbReference type="SUPFAM" id="SSF47336">
    <property type="entry name" value="ACP-like"/>
    <property type="match status" value="1"/>
</dbReference>
<dbReference type="RefSeq" id="WP_189447219.1">
    <property type="nucleotide sequence ID" value="NZ_BMXY01000001.1"/>
</dbReference>
<feature type="domain" description="Carrier" evidence="3">
    <location>
        <begin position="4"/>
        <end position="78"/>
    </location>
</feature>
<evidence type="ECO:0000313" key="5">
    <source>
        <dbReference type="Proteomes" id="UP000643403"/>
    </source>
</evidence>
<keyword evidence="1" id="KW-0596">Phosphopantetheine</keyword>
<dbReference type="Proteomes" id="UP000643403">
    <property type="component" value="Unassembled WGS sequence"/>
</dbReference>
<dbReference type="InterPro" id="IPR006162">
    <property type="entry name" value="Ppantetheine_attach_site"/>
</dbReference>
<dbReference type="PROSITE" id="PS00012">
    <property type="entry name" value="PHOSPHOPANTETHEINE"/>
    <property type="match status" value="1"/>
</dbReference>
<evidence type="ECO:0000313" key="4">
    <source>
        <dbReference type="EMBL" id="GGZ57614.1"/>
    </source>
</evidence>
<proteinExistence type="predicted"/>
<keyword evidence="5" id="KW-1185">Reference proteome</keyword>
<sequence>MERENIFSVVRSLVAEEVKVDESRISEATTKDELGIESLEMATLLVGLEAEFGITLEDVALGSNPTMGEIVDLVEANIGPAA</sequence>